<dbReference type="InterPro" id="IPR052198">
    <property type="entry name" value="IorB_Oxidoreductase"/>
</dbReference>
<gene>
    <name evidence="3" type="ordered locus">DKAM_0364</name>
</gene>
<keyword evidence="1" id="KW-0560">Oxidoreductase</keyword>
<keyword evidence="3" id="KW-0670">Pyruvate</keyword>
<dbReference type="KEGG" id="dka:DKAM_0364"/>
<organism evidence="3 4">
    <name type="scientific">Desulfurococcus amylolyticus (strain DSM 18924 / JCM 16383 / VKM B-2413 / 1221n)</name>
    <name type="common">Desulfurococcus kamchatkensis</name>
    <dbReference type="NCBI Taxonomy" id="490899"/>
    <lineage>
        <taxon>Archaea</taxon>
        <taxon>Thermoproteota</taxon>
        <taxon>Thermoprotei</taxon>
        <taxon>Desulfurococcales</taxon>
        <taxon>Desulfurococcaceae</taxon>
        <taxon>Desulfurococcus</taxon>
    </lineage>
</organism>
<reference evidence="3 4" key="1">
    <citation type="journal article" date="2009" name="J. Bacteriol.">
        <title>Complete genome sequence of the anaerobic, protein-degrading hyperthermophilic crenarchaeon Desulfurococcus kamchatkensis.</title>
        <authorList>
            <person name="Ravin N.V."/>
            <person name="Mardanov A.V."/>
            <person name="Beletsky A.V."/>
            <person name="Kublanov I.V."/>
            <person name="Kolganova T.V."/>
            <person name="Lebedinsky A.V."/>
            <person name="Chernyh N.A."/>
            <person name="Bonch-Osmolovskaya E.A."/>
            <person name="Skryabin K.G."/>
        </authorList>
    </citation>
    <scope>NUCLEOTIDE SEQUENCE [LARGE SCALE GENOMIC DNA]</scope>
    <source>
        <strain evidence="4">DSM 18924 / JCM 16383 / VKM B-2413 / 1221n</strain>
    </source>
</reference>
<name>B8D3K9_DESA1</name>
<dbReference type="RefSeq" id="WP_012608032.1">
    <property type="nucleotide sequence ID" value="NC_011766.1"/>
</dbReference>
<dbReference type="PANTHER" id="PTHR43854">
    <property type="entry name" value="INDOLEPYRUVATE OXIDOREDUCTASE SUBUNIT IORB"/>
    <property type="match status" value="1"/>
</dbReference>
<sequence length="200" mass="21563">MKTRFNLVLSGVGGQGIITLGRLIGLGCMHAGVDVSIAEVHGMSQRGGSVIVHVRIGEGESPIIPVGGADTIISLELLEGARSLVYANKGTILVVNDFLWPPPLVKYPPRDTILAAISGKGLTYYLYDANKVSMEVSDSVVSSNIALLGFALAVDKQLSKYIELSDIEWAIEKTLRGHLVDINKRLLKKSYEDGLRHVNP</sequence>
<accession>B8D3K9</accession>
<dbReference type="Pfam" id="PF01558">
    <property type="entry name" value="POR"/>
    <property type="match status" value="1"/>
</dbReference>
<dbReference type="InterPro" id="IPR019752">
    <property type="entry name" value="Pyrv/ketoisovalerate_OxRed_cat"/>
</dbReference>
<evidence type="ECO:0000313" key="4">
    <source>
        <dbReference type="Proteomes" id="UP000006903"/>
    </source>
</evidence>
<evidence type="ECO:0000313" key="3">
    <source>
        <dbReference type="EMBL" id="ACL10690.1"/>
    </source>
</evidence>
<dbReference type="STRING" id="490899.DKAM_0364"/>
<dbReference type="GeneID" id="7171729"/>
<dbReference type="HOGENOM" id="CLU_087284_1_1_2"/>
<protein>
    <submittedName>
        <fullName evidence="3">Indolepyruvate oxidoreductase subunit iorB</fullName>
    </submittedName>
</protein>
<dbReference type="Gene3D" id="3.40.920.10">
    <property type="entry name" value="Pyruvate-ferredoxin oxidoreductase, PFOR, domain III"/>
    <property type="match status" value="1"/>
</dbReference>
<dbReference type="AlphaFoldDB" id="B8D3K9"/>
<feature type="domain" description="Pyruvate/ketoisovalerate oxidoreductase catalytic" evidence="2">
    <location>
        <begin position="13"/>
        <end position="192"/>
    </location>
</feature>
<evidence type="ECO:0000256" key="1">
    <source>
        <dbReference type="ARBA" id="ARBA00023002"/>
    </source>
</evidence>
<dbReference type="PANTHER" id="PTHR43854:SF1">
    <property type="entry name" value="INDOLEPYRUVATE OXIDOREDUCTASE SUBUNIT IORB"/>
    <property type="match status" value="1"/>
</dbReference>
<dbReference type="GO" id="GO:0016903">
    <property type="term" value="F:oxidoreductase activity, acting on the aldehyde or oxo group of donors"/>
    <property type="evidence" value="ECO:0007669"/>
    <property type="project" value="InterPro"/>
</dbReference>
<dbReference type="eggNOG" id="arCOG01602">
    <property type="taxonomic scope" value="Archaea"/>
</dbReference>
<dbReference type="SUPFAM" id="SSF53323">
    <property type="entry name" value="Pyruvate-ferredoxin oxidoreductase, PFOR, domain III"/>
    <property type="match status" value="1"/>
</dbReference>
<dbReference type="EMBL" id="CP001140">
    <property type="protein sequence ID" value="ACL10690.1"/>
    <property type="molecule type" value="Genomic_DNA"/>
</dbReference>
<dbReference type="Proteomes" id="UP000006903">
    <property type="component" value="Chromosome"/>
</dbReference>
<evidence type="ECO:0000259" key="2">
    <source>
        <dbReference type="Pfam" id="PF01558"/>
    </source>
</evidence>
<proteinExistence type="predicted"/>
<dbReference type="InterPro" id="IPR002869">
    <property type="entry name" value="Pyrv_flavodox_OxRed_cen"/>
</dbReference>